<keyword evidence="3" id="KW-1185">Reference proteome</keyword>
<dbReference type="AlphaFoldDB" id="A0A8J1UZM6"/>
<accession>A0A8J1UZM6</accession>
<organism evidence="2 3">
    <name type="scientific">Owenia fusiformis</name>
    <name type="common">Polychaete worm</name>
    <dbReference type="NCBI Taxonomy" id="6347"/>
    <lineage>
        <taxon>Eukaryota</taxon>
        <taxon>Metazoa</taxon>
        <taxon>Spiralia</taxon>
        <taxon>Lophotrochozoa</taxon>
        <taxon>Annelida</taxon>
        <taxon>Polychaeta</taxon>
        <taxon>Sedentaria</taxon>
        <taxon>Canalipalpata</taxon>
        <taxon>Sabellida</taxon>
        <taxon>Oweniida</taxon>
        <taxon>Oweniidae</taxon>
        <taxon>Owenia</taxon>
    </lineage>
</organism>
<comment type="caution">
    <text evidence="2">The sequence shown here is derived from an EMBL/GenBank/DDBJ whole genome shotgun (WGS) entry which is preliminary data.</text>
</comment>
<gene>
    <name evidence="2" type="ORF">OFUS_LOCUS15555</name>
</gene>
<evidence type="ECO:0000313" key="2">
    <source>
        <dbReference type="EMBL" id="CAH1790341.1"/>
    </source>
</evidence>
<evidence type="ECO:0000256" key="1">
    <source>
        <dbReference type="SAM" id="MobiDB-lite"/>
    </source>
</evidence>
<dbReference type="Proteomes" id="UP000749559">
    <property type="component" value="Unassembled WGS sequence"/>
</dbReference>
<evidence type="ECO:0000313" key="3">
    <source>
        <dbReference type="Proteomes" id="UP000749559"/>
    </source>
</evidence>
<protein>
    <submittedName>
        <fullName evidence="2">Uncharacterized protein</fullName>
    </submittedName>
</protein>
<sequence>YKDERNQDERYRDERNRDERYKDDPCNQGPSRTNDPKVWPVFSSQQDESNLERRIASDRDRMPPKCNEKWLKQGDQPVRPLSAEEEARFDLAQIGHLAMTTTRLTRELIKAVNLLNVNEMDGTCTTTDVYMRERSPGCMTTRHTLMMNIAKMVECKGNTTQVTAYNVALKRISMISSRASTVLTQIKIILSRGQRSVYPLEECKPKHSK</sequence>
<dbReference type="EMBL" id="CAIIXF020000007">
    <property type="protein sequence ID" value="CAH1790341.1"/>
    <property type="molecule type" value="Genomic_DNA"/>
</dbReference>
<name>A0A8J1UZM6_OWEFU</name>
<feature type="region of interest" description="Disordered" evidence="1">
    <location>
        <begin position="1"/>
        <end position="52"/>
    </location>
</feature>
<proteinExistence type="predicted"/>
<reference evidence="2" key="1">
    <citation type="submission" date="2022-03" db="EMBL/GenBank/DDBJ databases">
        <authorList>
            <person name="Martin C."/>
        </authorList>
    </citation>
    <scope>NUCLEOTIDE SEQUENCE</scope>
</reference>
<feature type="compositionally biased region" description="Basic and acidic residues" evidence="1">
    <location>
        <begin position="1"/>
        <end position="25"/>
    </location>
</feature>
<feature type="non-terminal residue" evidence="2">
    <location>
        <position position="209"/>
    </location>
</feature>